<evidence type="ECO:0000256" key="7">
    <source>
        <dbReference type="ARBA" id="ARBA00023277"/>
    </source>
</evidence>
<evidence type="ECO:0000256" key="9">
    <source>
        <dbReference type="RuleBase" id="RU367147"/>
    </source>
</evidence>
<comment type="caution">
    <text evidence="10">The sequence shown here is derived from an EMBL/GenBank/DDBJ whole genome shotgun (WGS) entry which is preliminary data.</text>
</comment>
<dbReference type="Gene3D" id="3.40.50.1820">
    <property type="entry name" value="alpha/beta hydrolase"/>
    <property type="match status" value="1"/>
</dbReference>
<keyword evidence="7 9" id="KW-0119">Carbohydrate metabolism</keyword>
<evidence type="ECO:0000256" key="2">
    <source>
        <dbReference type="ARBA" id="ARBA00022487"/>
    </source>
</evidence>
<reference evidence="10" key="1">
    <citation type="submission" date="2023-02" db="EMBL/GenBank/DDBJ databases">
        <authorList>
            <person name="Palmer J.M."/>
        </authorList>
    </citation>
    <scope>NUCLEOTIDE SEQUENCE</scope>
    <source>
        <strain evidence="10">FW57</strain>
    </source>
</reference>
<feature type="signal peptide" evidence="9">
    <location>
        <begin position="1"/>
        <end position="18"/>
    </location>
</feature>
<evidence type="ECO:0000256" key="8">
    <source>
        <dbReference type="ARBA" id="ARBA00023326"/>
    </source>
</evidence>
<evidence type="ECO:0000313" key="10">
    <source>
        <dbReference type="EMBL" id="KAG7294430.1"/>
    </source>
</evidence>
<evidence type="ECO:0000256" key="1">
    <source>
        <dbReference type="ARBA" id="ARBA00004613"/>
    </source>
</evidence>
<keyword evidence="3 9" id="KW-0964">Secreted</keyword>
<dbReference type="SUPFAM" id="SSF53474">
    <property type="entry name" value="alpha/beta-Hydrolases"/>
    <property type="match status" value="2"/>
</dbReference>
<organism evidence="10 11">
    <name type="scientific">Staphylotrichum longicolle</name>
    <dbReference type="NCBI Taxonomy" id="669026"/>
    <lineage>
        <taxon>Eukaryota</taxon>
        <taxon>Fungi</taxon>
        <taxon>Dikarya</taxon>
        <taxon>Ascomycota</taxon>
        <taxon>Pezizomycotina</taxon>
        <taxon>Sordariomycetes</taxon>
        <taxon>Sordariomycetidae</taxon>
        <taxon>Sordariales</taxon>
        <taxon>Chaetomiaceae</taxon>
        <taxon>Staphylotrichum</taxon>
    </lineage>
</organism>
<sequence length="292" mass="31180">MLLQTFFGLAATAATCLGASLQQVSNFGNNPTKIQMHIYVPDKLASKPAIIVALHGCGGTGPQWFSGTKLPSYADSNGFILIYPSTPNQSNCWDVQNAASLTHGQGGDALGIVNMVNYTIDKYSADRARVYVMGFSSGGMMTNVMAGSYPDVFEAGAAYSGVAFGCFQGAPAATPMSANQTCAQGLQKTPQEWGNLVRNAYPGYTGRRPRMQITHGLADSLVRPQCAYEALKQWSNVLGVELSRNVTGVPSSQWTQQVYGDGTKLQGFFGQGVGHAPSVNEQQLLKWFGLIN</sequence>
<evidence type="ECO:0000256" key="3">
    <source>
        <dbReference type="ARBA" id="ARBA00022525"/>
    </source>
</evidence>
<dbReference type="FunFam" id="3.40.50.1820:FF:000203">
    <property type="entry name" value="Feruloyl esterase B"/>
    <property type="match status" value="1"/>
</dbReference>
<protein>
    <recommendedName>
        <fullName evidence="9">Carboxylic ester hydrolase</fullName>
        <ecNumber evidence="9">3.1.1.-</ecNumber>
    </recommendedName>
</protein>
<keyword evidence="6" id="KW-0325">Glycoprotein</keyword>
<dbReference type="Proteomes" id="UP001197093">
    <property type="component" value="Unassembled WGS sequence"/>
</dbReference>
<evidence type="ECO:0000256" key="4">
    <source>
        <dbReference type="ARBA" id="ARBA00022729"/>
    </source>
</evidence>
<comment type="similarity">
    <text evidence="9">Belongs to the carbohydrate esterase 1 (CE1) family.</text>
</comment>
<evidence type="ECO:0000256" key="6">
    <source>
        <dbReference type="ARBA" id="ARBA00023180"/>
    </source>
</evidence>
<dbReference type="InterPro" id="IPR050955">
    <property type="entry name" value="Plant_Biomass_Hydrol_Est"/>
</dbReference>
<gene>
    <name evidence="10" type="primary">FAE1A_2</name>
    <name evidence="10" type="ORF">NEMBOFW57_004502</name>
</gene>
<dbReference type="PANTHER" id="PTHR43037">
    <property type="entry name" value="UNNAMED PRODUCT-RELATED"/>
    <property type="match status" value="1"/>
</dbReference>
<dbReference type="PANTHER" id="PTHR43037:SF3">
    <property type="entry name" value="FERULOYL ESTERASE B"/>
    <property type="match status" value="1"/>
</dbReference>
<feature type="chain" id="PRO_5041780232" description="Carboxylic ester hydrolase" evidence="9">
    <location>
        <begin position="19"/>
        <end position="292"/>
    </location>
</feature>
<evidence type="ECO:0000313" key="11">
    <source>
        <dbReference type="Proteomes" id="UP001197093"/>
    </source>
</evidence>
<dbReference type="InterPro" id="IPR010126">
    <property type="entry name" value="Esterase_phb"/>
</dbReference>
<keyword evidence="5 9" id="KW-0378">Hydrolase</keyword>
<keyword evidence="11" id="KW-1185">Reference proteome</keyword>
<keyword evidence="4 9" id="KW-0732">Signal</keyword>
<keyword evidence="2 9" id="KW-0719">Serine esterase</keyword>
<dbReference type="EC" id="3.1.1.-" evidence="9"/>
<comment type="subcellular location">
    <subcellularLocation>
        <location evidence="1 9">Secreted</location>
    </subcellularLocation>
</comment>
<dbReference type="AlphaFoldDB" id="A0AAD4F7S3"/>
<name>A0AAD4F7S3_9PEZI</name>
<dbReference type="NCBIfam" id="TIGR01840">
    <property type="entry name" value="esterase_phb"/>
    <property type="match status" value="1"/>
</dbReference>
<proteinExistence type="inferred from homology"/>
<dbReference type="GO" id="GO:0052689">
    <property type="term" value="F:carboxylic ester hydrolase activity"/>
    <property type="evidence" value="ECO:0007669"/>
    <property type="project" value="UniProtKB-KW"/>
</dbReference>
<dbReference type="EMBL" id="JAHCVI010000001">
    <property type="protein sequence ID" value="KAG7294430.1"/>
    <property type="molecule type" value="Genomic_DNA"/>
</dbReference>
<evidence type="ECO:0000256" key="5">
    <source>
        <dbReference type="ARBA" id="ARBA00022801"/>
    </source>
</evidence>
<keyword evidence="8 9" id="KW-0624">Polysaccharide degradation</keyword>
<dbReference type="Pfam" id="PF10503">
    <property type="entry name" value="Esterase_PHB"/>
    <property type="match status" value="1"/>
</dbReference>
<dbReference type="GO" id="GO:0005576">
    <property type="term" value="C:extracellular region"/>
    <property type="evidence" value="ECO:0007669"/>
    <property type="project" value="UniProtKB-SubCell"/>
</dbReference>
<dbReference type="InterPro" id="IPR029058">
    <property type="entry name" value="AB_hydrolase_fold"/>
</dbReference>
<comment type="function">
    <text evidence="9">Esterase involved in the hydrolysis of xylan, a major structural heterogeneous polysaccharide found in plant biomass representing the second most abundant polysaccharide in the biosphere, after cellulose.</text>
</comment>
<accession>A0AAD4F7S3</accession>
<dbReference type="GO" id="GO:0045493">
    <property type="term" value="P:xylan catabolic process"/>
    <property type="evidence" value="ECO:0007669"/>
    <property type="project" value="UniProtKB-UniRule"/>
</dbReference>